<dbReference type="GO" id="GO:0000976">
    <property type="term" value="F:transcription cis-regulatory region binding"/>
    <property type="evidence" value="ECO:0007669"/>
    <property type="project" value="TreeGrafter"/>
</dbReference>
<gene>
    <name evidence="4" type="ORF">MMAD_39300</name>
</gene>
<feature type="domain" description="HTH tetR-type" evidence="3">
    <location>
        <begin position="39"/>
        <end position="99"/>
    </location>
</feature>
<dbReference type="PRINTS" id="PR00455">
    <property type="entry name" value="HTHTETR"/>
</dbReference>
<organism evidence="4 5">
    <name type="scientific">Mycolicibacterium madagascariense</name>
    <dbReference type="NCBI Taxonomy" id="212765"/>
    <lineage>
        <taxon>Bacteria</taxon>
        <taxon>Bacillati</taxon>
        <taxon>Actinomycetota</taxon>
        <taxon>Actinomycetes</taxon>
        <taxon>Mycobacteriales</taxon>
        <taxon>Mycobacteriaceae</taxon>
        <taxon>Mycolicibacterium</taxon>
    </lineage>
</organism>
<proteinExistence type="predicted"/>
<name>A0A7I7XKG4_9MYCO</name>
<feature type="DNA-binding region" description="H-T-H motif" evidence="2">
    <location>
        <begin position="62"/>
        <end position="81"/>
    </location>
</feature>
<accession>A0A7I7XKG4</accession>
<keyword evidence="1 2" id="KW-0238">DNA-binding</keyword>
<evidence type="ECO:0000256" key="1">
    <source>
        <dbReference type="ARBA" id="ARBA00023125"/>
    </source>
</evidence>
<protein>
    <submittedName>
        <fullName evidence="4">TetR family transcriptional regulator</fullName>
    </submittedName>
</protein>
<dbReference type="SUPFAM" id="SSF46689">
    <property type="entry name" value="Homeodomain-like"/>
    <property type="match status" value="1"/>
</dbReference>
<dbReference type="Pfam" id="PF00440">
    <property type="entry name" value="TetR_N"/>
    <property type="match status" value="1"/>
</dbReference>
<sequence length="235" mass="25861">MTLVSFAGSRYGRPMPMIERDTPVDQGQRRATFQRAKSHETKRTLVQGAMALWRTKGYATTTVAEICAAAGVSKALFYFYFPRKEDVLFEVGVMSTQAAQRDIRAQLAGPYEIGEVISTALRTLEKSMRRNPRELVIETILEGYRHEHRILATGAGDVDADMFTELFSRARSDGVLDAGVDTAHLAHLASTMVSEGARHWAAGSFGDRAFSDVVTEDVMTLIAGANARATSTRRP</sequence>
<dbReference type="InterPro" id="IPR050109">
    <property type="entry name" value="HTH-type_TetR-like_transc_reg"/>
</dbReference>
<reference evidence="4 5" key="1">
    <citation type="journal article" date="2019" name="Emerg. Microbes Infect.">
        <title>Comprehensive subspecies identification of 175 nontuberculous mycobacteria species based on 7547 genomic profiles.</title>
        <authorList>
            <person name="Matsumoto Y."/>
            <person name="Kinjo T."/>
            <person name="Motooka D."/>
            <person name="Nabeya D."/>
            <person name="Jung N."/>
            <person name="Uechi K."/>
            <person name="Horii T."/>
            <person name="Iida T."/>
            <person name="Fujita J."/>
            <person name="Nakamura S."/>
        </authorList>
    </citation>
    <scope>NUCLEOTIDE SEQUENCE [LARGE SCALE GENOMIC DNA]</scope>
    <source>
        <strain evidence="4 5">JCM 13574</strain>
    </source>
</reference>
<evidence type="ECO:0000259" key="3">
    <source>
        <dbReference type="PROSITE" id="PS50977"/>
    </source>
</evidence>
<dbReference type="InterPro" id="IPR009057">
    <property type="entry name" value="Homeodomain-like_sf"/>
</dbReference>
<dbReference type="PANTHER" id="PTHR30055">
    <property type="entry name" value="HTH-TYPE TRANSCRIPTIONAL REGULATOR RUTR"/>
    <property type="match status" value="1"/>
</dbReference>
<evidence type="ECO:0000313" key="4">
    <source>
        <dbReference type="EMBL" id="BBZ29635.1"/>
    </source>
</evidence>
<dbReference type="InterPro" id="IPR001647">
    <property type="entry name" value="HTH_TetR"/>
</dbReference>
<dbReference type="KEGG" id="mmag:MMAD_39300"/>
<dbReference type="GO" id="GO:0003700">
    <property type="term" value="F:DNA-binding transcription factor activity"/>
    <property type="evidence" value="ECO:0007669"/>
    <property type="project" value="TreeGrafter"/>
</dbReference>
<dbReference type="Gene3D" id="1.10.357.10">
    <property type="entry name" value="Tetracycline Repressor, domain 2"/>
    <property type="match status" value="1"/>
</dbReference>
<dbReference type="Proteomes" id="UP000466517">
    <property type="component" value="Chromosome"/>
</dbReference>
<dbReference type="EMBL" id="AP022610">
    <property type="protein sequence ID" value="BBZ29635.1"/>
    <property type="molecule type" value="Genomic_DNA"/>
</dbReference>
<evidence type="ECO:0000313" key="5">
    <source>
        <dbReference type="Proteomes" id="UP000466517"/>
    </source>
</evidence>
<dbReference type="PANTHER" id="PTHR30055:SF226">
    <property type="entry name" value="HTH-TYPE TRANSCRIPTIONAL REGULATOR PKSA"/>
    <property type="match status" value="1"/>
</dbReference>
<keyword evidence="5" id="KW-1185">Reference proteome</keyword>
<dbReference type="AlphaFoldDB" id="A0A7I7XKG4"/>
<evidence type="ECO:0000256" key="2">
    <source>
        <dbReference type="PROSITE-ProRule" id="PRU00335"/>
    </source>
</evidence>
<dbReference type="PROSITE" id="PS50977">
    <property type="entry name" value="HTH_TETR_2"/>
    <property type="match status" value="1"/>
</dbReference>